<dbReference type="PROSITE" id="PS51733">
    <property type="entry name" value="BPL_LPL_CATALYTIC"/>
    <property type="match status" value="1"/>
</dbReference>
<dbReference type="InterPro" id="IPR004143">
    <property type="entry name" value="BPL_LPL_catalytic"/>
</dbReference>
<keyword evidence="5" id="KW-1185">Reference proteome</keyword>
<dbReference type="Gene3D" id="3.30.930.10">
    <property type="entry name" value="Bira Bifunctional Protein, Domain 2"/>
    <property type="match status" value="1"/>
</dbReference>
<dbReference type="GO" id="GO:0005739">
    <property type="term" value="C:mitochondrion"/>
    <property type="evidence" value="ECO:0007669"/>
    <property type="project" value="TreeGrafter"/>
</dbReference>
<dbReference type="AlphaFoldDB" id="A0A7R9KN79"/>
<evidence type="ECO:0000256" key="2">
    <source>
        <dbReference type="ARBA" id="ARBA00008242"/>
    </source>
</evidence>
<dbReference type="InterPro" id="IPR004562">
    <property type="entry name" value="LipoylTrfase_LipoateP_Ligase"/>
</dbReference>
<gene>
    <name evidence="4" type="ORF">OSB1V03_LOCUS6679</name>
</gene>
<name>A0A7R9KN79_9ACAR</name>
<organism evidence="4">
    <name type="scientific">Medioppia subpectinata</name>
    <dbReference type="NCBI Taxonomy" id="1979941"/>
    <lineage>
        <taxon>Eukaryota</taxon>
        <taxon>Metazoa</taxon>
        <taxon>Ecdysozoa</taxon>
        <taxon>Arthropoda</taxon>
        <taxon>Chelicerata</taxon>
        <taxon>Arachnida</taxon>
        <taxon>Acari</taxon>
        <taxon>Acariformes</taxon>
        <taxon>Sarcoptiformes</taxon>
        <taxon>Oribatida</taxon>
        <taxon>Brachypylina</taxon>
        <taxon>Oppioidea</taxon>
        <taxon>Oppiidae</taxon>
        <taxon>Medioppia</taxon>
    </lineage>
</organism>
<protein>
    <recommendedName>
        <fullName evidence="3">BPL/LPL catalytic domain-containing protein</fullName>
    </recommendedName>
</protein>
<accession>A0A7R9KN79</accession>
<proteinExistence type="inferred from homology"/>
<dbReference type="UniPathway" id="UPA00537">
    <property type="reaction ID" value="UER00595"/>
</dbReference>
<dbReference type="EMBL" id="CAJPIZ010003684">
    <property type="protein sequence ID" value="CAG2106676.1"/>
    <property type="molecule type" value="Genomic_DNA"/>
</dbReference>
<dbReference type="EMBL" id="OC858259">
    <property type="protein sequence ID" value="CAD7626246.1"/>
    <property type="molecule type" value="Genomic_DNA"/>
</dbReference>
<dbReference type="CDD" id="cd16443">
    <property type="entry name" value="LplA"/>
    <property type="match status" value="1"/>
</dbReference>
<dbReference type="Pfam" id="PF21948">
    <property type="entry name" value="LplA-B_cat"/>
    <property type="match status" value="1"/>
</dbReference>
<evidence type="ECO:0000259" key="3">
    <source>
        <dbReference type="PROSITE" id="PS51733"/>
    </source>
</evidence>
<feature type="non-terminal residue" evidence="4">
    <location>
        <position position="1"/>
    </location>
</feature>
<reference evidence="4" key="1">
    <citation type="submission" date="2020-11" db="EMBL/GenBank/DDBJ databases">
        <authorList>
            <person name="Tran Van P."/>
        </authorList>
    </citation>
    <scope>NUCLEOTIDE SEQUENCE</scope>
</reference>
<evidence type="ECO:0000313" key="5">
    <source>
        <dbReference type="Proteomes" id="UP000759131"/>
    </source>
</evidence>
<evidence type="ECO:0000256" key="1">
    <source>
        <dbReference type="ARBA" id="ARBA00005085"/>
    </source>
</evidence>
<dbReference type="OrthoDB" id="201621at2759"/>
<evidence type="ECO:0000313" key="4">
    <source>
        <dbReference type="EMBL" id="CAD7626246.1"/>
    </source>
</evidence>
<comment type="pathway">
    <text evidence="1">Protein modification; protein lipoylation via exogenous pathway; protein N(6)-(lipoyl)lysine from lipoate: step 2/2.</text>
</comment>
<dbReference type="SUPFAM" id="SSF55681">
    <property type="entry name" value="Class II aaRS and biotin synthetases"/>
    <property type="match status" value="1"/>
</dbReference>
<dbReference type="InterPro" id="IPR045864">
    <property type="entry name" value="aa-tRNA-synth_II/BPL/LPL"/>
</dbReference>
<dbReference type="PANTHER" id="PTHR12561">
    <property type="entry name" value="LIPOATE-PROTEIN LIGASE"/>
    <property type="match status" value="1"/>
</dbReference>
<sequence>SYNEKNIQYKTSWKTCEKIYHRNCVVYSQCLHIFGNLSLEEWMYRNMCLKGSAGVMLMWRNGPSVVVGRHQNPWLETRVSECEGRAVCVSRRNSGGGTVYHDLNNLNISFISHKTLYNRFKNLVLLNKFNIDLEITEREDLVLRQSGHKISGTASKVGAHNSYHHLTLLIDVDMNQMKQLIAKPSVSAMAFITSKATESIRSKTANLKSVNKDIELEDVVNEMAIEFCRLHHFQGKDVSSGYMQLMADETNFIGLKDIESTFRSWQWIYGKTPRFTVTKQFVWKGIAFSVELQ</sequence>
<dbReference type="GO" id="GO:0009249">
    <property type="term" value="P:protein lipoylation"/>
    <property type="evidence" value="ECO:0007669"/>
    <property type="project" value="InterPro"/>
</dbReference>
<feature type="domain" description="BPL/LPL catalytic" evidence="3">
    <location>
        <begin position="50"/>
        <end position="235"/>
    </location>
</feature>
<feature type="non-terminal residue" evidence="4">
    <location>
        <position position="293"/>
    </location>
</feature>
<dbReference type="PANTHER" id="PTHR12561:SF3">
    <property type="entry name" value="LIPOYLTRANSFERASE 1, MITOCHONDRIAL"/>
    <property type="match status" value="1"/>
</dbReference>
<dbReference type="GO" id="GO:0017118">
    <property type="term" value="F:lipoyltransferase activity"/>
    <property type="evidence" value="ECO:0007669"/>
    <property type="project" value="TreeGrafter"/>
</dbReference>
<comment type="similarity">
    <text evidence="2">Belongs to the LplA family.</text>
</comment>
<dbReference type="Proteomes" id="UP000759131">
    <property type="component" value="Unassembled WGS sequence"/>
</dbReference>